<evidence type="ECO:0000313" key="2">
    <source>
        <dbReference type="EMBL" id="SNB74468.1"/>
    </source>
</evidence>
<dbReference type="InterPro" id="IPR016035">
    <property type="entry name" value="Acyl_Trfase/lysoPLipase"/>
</dbReference>
<proteinExistence type="predicted"/>
<dbReference type="Proteomes" id="UP000198418">
    <property type="component" value="Unassembled WGS sequence"/>
</dbReference>
<feature type="transmembrane region" description="Helical" evidence="1">
    <location>
        <begin position="157"/>
        <end position="178"/>
    </location>
</feature>
<feature type="transmembrane region" description="Helical" evidence="1">
    <location>
        <begin position="262"/>
        <end position="279"/>
    </location>
</feature>
<sequence length="801" mass="85019">MLAQIWRKWALFGRLLAACRFSLLSALAGLALLGGVVQAQNLFADLAFSDSLAQIGHWLLFLLAVFFVWAFPVHYGARRVLEEPDWLVSVHTRRSLPPKARAALEDELRQELAGAIRWTPRILGLLPFFAVAVGLAFCDASMEAARDLDEVKRAHDQILLIAVGDAIAAVLFALFVIWRRDLLRWLGHRANLRADGGAARLHAGLALFARLSLIGTGLVFVAAYLRPHELAALFDRALLIPFLLGSLVLTFSLLARLGHRSGWPALASLVALCVVVTGANRHLNDIRLLPAPSAEQRAGRQVELAAAVEKWRRANACADDLAKCPAALILAAEGGASRAAFMAATLAGEIIDRTGPGGAPGRKIFALSGVSGGAFGAAAIRAALADAEERGASAPPCVRGDRTWFGMESRDAPDYRLSWRSCLQLLVSGDYLSSGFIGLGFRDILAPANPFGAGSLILDRAALLEQSWERHYNYIADITRAPHPCGARAGKGLCRPFGYAGAKDGWLPLLLLNGTSVTTGRRIIASDLVSTYASPDGKPGRIALSSQAYDVFEMMSRSCQDNGGACAAPGQGAADAPALRDAPDLRLSTAALLSARFPIISPAGVIRNDADPSYGDRVVDGGYFENSGLSTALDLAEALHGLGLKPALVWVQNDPNIDRAAKKTPPRPAATPQIAPLDQSLGVEVAGPLSAPVGTLIATRQGHGEEAADLAVRALARINGTETLGFFKILMNETPTIGPAAPGDALFAAQCASLARKKPAMSKVSMSWWLSASVQAELDAQFCDAANRRSINDIVALTTRP</sequence>
<protein>
    <recommendedName>
        <fullName evidence="4">Patatin-like phospholipase</fullName>
    </recommendedName>
</protein>
<evidence type="ECO:0008006" key="4">
    <source>
        <dbReference type="Google" id="ProtNLM"/>
    </source>
</evidence>
<feature type="transmembrane region" description="Helical" evidence="1">
    <location>
        <begin position="199"/>
        <end position="225"/>
    </location>
</feature>
<accession>A0A212RPK3</accession>
<keyword evidence="1" id="KW-0812">Transmembrane</keyword>
<keyword evidence="1" id="KW-0472">Membrane</keyword>
<reference evidence="3" key="1">
    <citation type="submission" date="2017-06" db="EMBL/GenBank/DDBJ databases">
        <authorList>
            <person name="Varghese N."/>
            <person name="Submissions S."/>
        </authorList>
    </citation>
    <scope>NUCLEOTIDE SEQUENCE [LARGE SCALE GENOMIC DNA]</scope>
    <source>
        <strain evidence="3">DSM 137</strain>
    </source>
</reference>
<feature type="transmembrane region" description="Helical" evidence="1">
    <location>
        <begin position="118"/>
        <end position="137"/>
    </location>
</feature>
<dbReference type="EMBL" id="FYDG01000006">
    <property type="protein sequence ID" value="SNB74468.1"/>
    <property type="molecule type" value="Genomic_DNA"/>
</dbReference>
<dbReference type="OrthoDB" id="581211at2"/>
<name>A0A212RPK3_RHOAC</name>
<dbReference type="RefSeq" id="WP_088521096.1">
    <property type="nucleotide sequence ID" value="NZ_FYDG01000006.1"/>
</dbReference>
<feature type="transmembrane region" description="Helical" evidence="1">
    <location>
        <begin position="55"/>
        <end position="73"/>
    </location>
</feature>
<gene>
    <name evidence="2" type="ORF">SAMN06265338_10679</name>
</gene>
<dbReference type="AlphaFoldDB" id="A0A212RPK3"/>
<keyword evidence="3" id="KW-1185">Reference proteome</keyword>
<evidence type="ECO:0000313" key="3">
    <source>
        <dbReference type="Proteomes" id="UP000198418"/>
    </source>
</evidence>
<keyword evidence="1" id="KW-1133">Transmembrane helix</keyword>
<evidence type="ECO:0000256" key="1">
    <source>
        <dbReference type="SAM" id="Phobius"/>
    </source>
</evidence>
<feature type="transmembrane region" description="Helical" evidence="1">
    <location>
        <begin position="237"/>
        <end position="255"/>
    </location>
</feature>
<organism evidence="2 3">
    <name type="scientific">Rhodoblastus acidophilus</name>
    <name type="common">Rhodopseudomonas acidophila</name>
    <dbReference type="NCBI Taxonomy" id="1074"/>
    <lineage>
        <taxon>Bacteria</taxon>
        <taxon>Pseudomonadati</taxon>
        <taxon>Pseudomonadota</taxon>
        <taxon>Alphaproteobacteria</taxon>
        <taxon>Hyphomicrobiales</taxon>
        <taxon>Rhodoblastaceae</taxon>
        <taxon>Rhodoblastus</taxon>
    </lineage>
</organism>
<dbReference type="SUPFAM" id="SSF52151">
    <property type="entry name" value="FabD/lysophospholipase-like"/>
    <property type="match status" value="1"/>
</dbReference>